<sequence>MKSNIFYLFILFLPFLCMPVFAQTKTREIEVGYDENNNNLFSTVELKPDFLIPYRKCRNKLGLDKNSTVIVVKLAFIRISEDEVTAKLIYDFDDLVSEDICIKKMMRKIIRCKVKVVSFPAQMIDSTDTLAMSYFVLKVPSDPSK</sequence>
<evidence type="ECO:0000256" key="1">
    <source>
        <dbReference type="SAM" id="SignalP"/>
    </source>
</evidence>
<evidence type="ECO:0000313" key="3">
    <source>
        <dbReference type="Proteomes" id="UP001403385"/>
    </source>
</evidence>
<dbReference type="EMBL" id="JBDKWZ010000028">
    <property type="protein sequence ID" value="MEN7551827.1"/>
    <property type="molecule type" value="Genomic_DNA"/>
</dbReference>
<dbReference type="RefSeq" id="WP_346824606.1">
    <property type="nucleotide sequence ID" value="NZ_JBDKWZ010000028.1"/>
</dbReference>
<comment type="caution">
    <text evidence="2">The sequence shown here is derived from an EMBL/GenBank/DDBJ whole genome shotgun (WGS) entry which is preliminary data.</text>
</comment>
<reference evidence="2 3" key="1">
    <citation type="submission" date="2024-04" db="EMBL/GenBank/DDBJ databases">
        <title>Novel genus in family Flammeovirgaceae.</title>
        <authorList>
            <person name="Nguyen T.H."/>
            <person name="Vuong T.Q."/>
            <person name="Le H."/>
            <person name="Kim S.-G."/>
        </authorList>
    </citation>
    <scope>NUCLEOTIDE SEQUENCE [LARGE SCALE GENOMIC DNA]</scope>
    <source>
        <strain evidence="2 3">JCM 23209</strain>
    </source>
</reference>
<feature type="chain" id="PRO_5043847030" evidence="1">
    <location>
        <begin position="23"/>
        <end position="145"/>
    </location>
</feature>
<dbReference type="Proteomes" id="UP001403385">
    <property type="component" value="Unassembled WGS sequence"/>
</dbReference>
<accession>A0AAW9SEN7</accession>
<gene>
    <name evidence="2" type="ORF">AAG747_28180</name>
</gene>
<dbReference type="AlphaFoldDB" id="A0AAW9SEN7"/>
<evidence type="ECO:0000313" key="2">
    <source>
        <dbReference type="EMBL" id="MEN7551827.1"/>
    </source>
</evidence>
<protein>
    <submittedName>
        <fullName evidence="2">Uncharacterized protein</fullName>
    </submittedName>
</protein>
<proteinExistence type="predicted"/>
<keyword evidence="1" id="KW-0732">Signal</keyword>
<keyword evidence="3" id="KW-1185">Reference proteome</keyword>
<name>A0AAW9SEN7_9BACT</name>
<feature type="signal peptide" evidence="1">
    <location>
        <begin position="1"/>
        <end position="22"/>
    </location>
</feature>
<organism evidence="2 3">
    <name type="scientific">Rapidithrix thailandica</name>
    <dbReference type="NCBI Taxonomy" id="413964"/>
    <lineage>
        <taxon>Bacteria</taxon>
        <taxon>Pseudomonadati</taxon>
        <taxon>Bacteroidota</taxon>
        <taxon>Cytophagia</taxon>
        <taxon>Cytophagales</taxon>
        <taxon>Flammeovirgaceae</taxon>
        <taxon>Rapidithrix</taxon>
    </lineage>
</organism>